<organism evidence="2 3">
    <name type="scientific">Hymenobacter saemangeumensis</name>
    <dbReference type="NCBI Taxonomy" id="1084522"/>
    <lineage>
        <taxon>Bacteria</taxon>
        <taxon>Pseudomonadati</taxon>
        <taxon>Bacteroidota</taxon>
        <taxon>Cytophagia</taxon>
        <taxon>Cytophagales</taxon>
        <taxon>Hymenobacteraceae</taxon>
        <taxon>Hymenobacter</taxon>
    </lineage>
</organism>
<evidence type="ECO:0000313" key="2">
    <source>
        <dbReference type="EMBL" id="GAA4354356.1"/>
    </source>
</evidence>
<feature type="compositionally biased region" description="Polar residues" evidence="1">
    <location>
        <begin position="1"/>
        <end position="10"/>
    </location>
</feature>
<accession>A0ABP8I9Q5</accession>
<keyword evidence="3" id="KW-1185">Reference proteome</keyword>
<evidence type="ECO:0000313" key="3">
    <source>
        <dbReference type="Proteomes" id="UP001501153"/>
    </source>
</evidence>
<comment type="caution">
    <text evidence="2">The sequence shown here is derived from an EMBL/GenBank/DDBJ whole genome shotgun (WGS) entry which is preliminary data.</text>
</comment>
<reference evidence="3" key="1">
    <citation type="journal article" date="2019" name="Int. J. Syst. Evol. Microbiol.">
        <title>The Global Catalogue of Microorganisms (GCM) 10K type strain sequencing project: providing services to taxonomists for standard genome sequencing and annotation.</title>
        <authorList>
            <consortium name="The Broad Institute Genomics Platform"/>
            <consortium name="The Broad Institute Genome Sequencing Center for Infectious Disease"/>
            <person name="Wu L."/>
            <person name="Ma J."/>
        </authorList>
    </citation>
    <scope>NUCLEOTIDE SEQUENCE [LARGE SCALE GENOMIC DNA]</scope>
    <source>
        <strain evidence="3">JCM 17923</strain>
    </source>
</reference>
<evidence type="ECO:0000256" key="1">
    <source>
        <dbReference type="SAM" id="MobiDB-lite"/>
    </source>
</evidence>
<name>A0ABP8I9Q5_9BACT</name>
<sequence>MGPTMQQNQQSRDHFNRSMNQRTQDFQMRQLQKNRSVPGMPPANAEDKLQAQANQQKAEQEANEQLTRLAQEQQRKREERPAKNPQQAAAQLKEDQRQLTLLTVKNYRDVFLPGQYSTAMEARTLSPASRHSLDRITARLMEEAWWGKQEGSQLPAIIKSYSDSLASLATGLMGFDLASPPPTPAQLTGSRVDELLEKGTFNQQTAWQIMQEVGMAEKLIAGDGVVKAVLEFQELSSANASNQALQSNPKKLQKEVQARLSRVNSEMLRYETRIGTLGRLPAAQKTMHKSTSTFLAKKSS</sequence>
<feature type="compositionally biased region" description="Basic and acidic residues" evidence="1">
    <location>
        <begin position="73"/>
        <end position="82"/>
    </location>
</feature>
<protein>
    <submittedName>
        <fullName evidence="2">Uncharacterized protein</fullName>
    </submittedName>
</protein>
<proteinExistence type="predicted"/>
<feature type="compositionally biased region" description="Polar residues" evidence="1">
    <location>
        <begin position="17"/>
        <end position="35"/>
    </location>
</feature>
<dbReference type="Proteomes" id="UP001501153">
    <property type="component" value="Unassembled WGS sequence"/>
</dbReference>
<feature type="region of interest" description="Disordered" evidence="1">
    <location>
        <begin position="1"/>
        <end position="94"/>
    </location>
</feature>
<dbReference type="EMBL" id="BAABGZ010000016">
    <property type="protein sequence ID" value="GAA4354356.1"/>
    <property type="molecule type" value="Genomic_DNA"/>
</dbReference>
<gene>
    <name evidence="2" type="ORF">GCM10023185_16090</name>
</gene>